<evidence type="ECO:0000313" key="2">
    <source>
        <dbReference type="EMBL" id="CAD6337630.1"/>
    </source>
</evidence>
<gene>
    <name evidence="2" type="ORF">NCGR_LOCUS61728</name>
</gene>
<accession>A0A811S7S9</accession>
<feature type="compositionally biased region" description="Basic and acidic residues" evidence="1">
    <location>
        <begin position="94"/>
        <end position="116"/>
    </location>
</feature>
<protein>
    <submittedName>
        <fullName evidence="2">Uncharacterized protein</fullName>
    </submittedName>
</protein>
<reference evidence="2" key="1">
    <citation type="submission" date="2020-10" db="EMBL/GenBank/DDBJ databases">
        <authorList>
            <person name="Han B."/>
            <person name="Lu T."/>
            <person name="Zhao Q."/>
            <person name="Huang X."/>
            <person name="Zhao Y."/>
        </authorList>
    </citation>
    <scope>NUCLEOTIDE SEQUENCE</scope>
</reference>
<name>A0A811S7S9_9POAL</name>
<evidence type="ECO:0000313" key="3">
    <source>
        <dbReference type="Proteomes" id="UP000604825"/>
    </source>
</evidence>
<keyword evidence="3" id="KW-1185">Reference proteome</keyword>
<sequence length="124" mass="13697">MAAGGETERRRGPRRRGEHGRSSDGAANHGHDRDDEADRRPGIDGEANRGRSRDGVADRGRGRDGDLSAAGSGDLSTVASLLRERWAGMQETMETGRREETLGRLGEEDKEREDTGRKKKRKEK</sequence>
<feature type="region of interest" description="Disordered" evidence="1">
    <location>
        <begin position="1"/>
        <end position="124"/>
    </location>
</feature>
<dbReference type="AlphaFoldDB" id="A0A811S7S9"/>
<evidence type="ECO:0000256" key="1">
    <source>
        <dbReference type="SAM" id="MobiDB-lite"/>
    </source>
</evidence>
<proteinExistence type="predicted"/>
<dbReference type="EMBL" id="CAJGYO010000018">
    <property type="protein sequence ID" value="CAD6337630.1"/>
    <property type="molecule type" value="Genomic_DNA"/>
</dbReference>
<comment type="caution">
    <text evidence="2">The sequence shown here is derived from an EMBL/GenBank/DDBJ whole genome shotgun (WGS) entry which is preliminary data.</text>
</comment>
<feature type="compositionally biased region" description="Basic and acidic residues" evidence="1">
    <location>
        <begin position="1"/>
        <end position="10"/>
    </location>
</feature>
<dbReference type="Proteomes" id="UP000604825">
    <property type="component" value="Unassembled WGS sequence"/>
</dbReference>
<organism evidence="2 3">
    <name type="scientific">Miscanthus lutarioriparius</name>
    <dbReference type="NCBI Taxonomy" id="422564"/>
    <lineage>
        <taxon>Eukaryota</taxon>
        <taxon>Viridiplantae</taxon>
        <taxon>Streptophyta</taxon>
        <taxon>Embryophyta</taxon>
        <taxon>Tracheophyta</taxon>
        <taxon>Spermatophyta</taxon>
        <taxon>Magnoliopsida</taxon>
        <taxon>Liliopsida</taxon>
        <taxon>Poales</taxon>
        <taxon>Poaceae</taxon>
        <taxon>PACMAD clade</taxon>
        <taxon>Panicoideae</taxon>
        <taxon>Andropogonodae</taxon>
        <taxon>Andropogoneae</taxon>
        <taxon>Saccharinae</taxon>
        <taxon>Miscanthus</taxon>
    </lineage>
</organism>
<feature type="compositionally biased region" description="Basic and acidic residues" evidence="1">
    <location>
        <begin position="29"/>
        <end position="66"/>
    </location>
</feature>